<dbReference type="EMBL" id="JBHSDV010000002">
    <property type="protein sequence ID" value="MFC4388044.1"/>
    <property type="molecule type" value="Genomic_DNA"/>
</dbReference>
<keyword evidence="10" id="KW-0406">Ion transport</keyword>
<feature type="transmembrane region" description="Helical" evidence="14">
    <location>
        <begin position="255"/>
        <end position="281"/>
    </location>
</feature>
<keyword evidence="11 14" id="KW-0472">Membrane</keyword>
<reference evidence="17" key="1">
    <citation type="journal article" date="2019" name="Int. J. Syst. Evol. Microbiol.">
        <title>The Global Catalogue of Microorganisms (GCM) 10K type strain sequencing project: providing services to taxonomists for standard genome sequencing and annotation.</title>
        <authorList>
            <consortium name="The Broad Institute Genomics Platform"/>
            <consortium name="The Broad Institute Genome Sequencing Center for Infectious Disease"/>
            <person name="Wu L."/>
            <person name="Ma J."/>
        </authorList>
    </citation>
    <scope>NUCLEOTIDE SEQUENCE [LARGE SCALE GENOMIC DNA]</scope>
    <source>
        <strain evidence="17">KACC 14058</strain>
    </source>
</reference>
<evidence type="ECO:0000256" key="13">
    <source>
        <dbReference type="ARBA" id="ARBA00049338"/>
    </source>
</evidence>
<dbReference type="InterPro" id="IPR023299">
    <property type="entry name" value="ATPase_P-typ_cyto_dom_N"/>
</dbReference>
<dbReference type="NCBIfam" id="TIGR01525">
    <property type="entry name" value="ATPase-IB_hvy"/>
    <property type="match status" value="1"/>
</dbReference>
<dbReference type="Pfam" id="PF00122">
    <property type="entry name" value="E1-E2_ATPase"/>
    <property type="match status" value="1"/>
</dbReference>
<dbReference type="PRINTS" id="PR00119">
    <property type="entry name" value="CATATPASE"/>
</dbReference>
<dbReference type="InterPro" id="IPR001757">
    <property type="entry name" value="P_typ_ATPase"/>
</dbReference>
<evidence type="ECO:0000313" key="16">
    <source>
        <dbReference type="EMBL" id="MFC4388044.1"/>
    </source>
</evidence>
<feature type="transmembrane region" description="Helical" evidence="14">
    <location>
        <begin position="569"/>
        <end position="588"/>
    </location>
</feature>
<dbReference type="InterPro" id="IPR044492">
    <property type="entry name" value="P_typ_ATPase_HD_dom"/>
</dbReference>
<evidence type="ECO:0000256" key="4">
    <source>
        <dbReference type="ARBA" id="ARBA00022539"/>
    </source>
</evidence>
<evidence type="ECO:0000256" key="8">
    <source>
        <dbReference type="ARBA" id="ARBA00022967"/>
    </source>
</evidence>
<feature type="transmembrane region" description="Helical" evidence="14">
    <location>
        <begin position="594"/>
        <end position="611"/>
    </location>
</feature>
<keyword evidence="17" id="KW-1185">Reference proteome</keyword>
<evidence type="ECO:0000256" key="5">
    <source>
        <dbReference type="ARBA" id="ARBA00022553"/>
    </source>
</evidence>
<feature type="transmembrane region" description="Helical" evidence="14">
    <location>
        <begin position="231"/>
        <end position="249"/>
    </location>
</feature>
<keyword evidence="14" id="KW-1003">Cell membrane</keyword>
<dbReference type="InterPro" id="IPR051014">
    <property type="entry name" value="Cation_Transport_ATPase_IB"/>
</dbReference>
<keyword evidence="7 14" id="KW-0479">Metal-binding</keyword>
<dbReference type="InterPro" id="IPR027256">
    <property type="entry name" value="P-typ_ATPase_IB"/>
</dbReference>
<dbReference type="Gene3D" id="3.40.50.1000">
    <property type="entry name" value="HAD superfamily/HAD-like"/>
    <property type="match status" value="1"/>
</dbReference>
<keyword evidence="6 14" id="KW-0812">Transmembrane</keyword>
<dbReference type="InterPro" id="IPR059000">
    <property type="entry name" value="ATPase_P-type_domA"/>
</dbReference>
<feature type="transmembrane region" description="Helical" evidence="14">
    <location>
        <begin position="36"/>
        <end position="54"/>
    </location>
</feature>
<evidence type="ECO:0000256" key="11">
    <source>
        <dbReference type="ARBA" id="ARBA00023136"/>
    </source>
</evidence>
<dbReference type="RefSeq" id="WP_390198774.1">
    <property type="nucleotide sequence ID" value="NZ_JBHSDV010000002.1"/>
</dbReference>
<protein>
    <recommendedName>
        <fullName evidence="12">Cd(2+)-exporting ATPase</fullName>
        <ecNumber evidence="12">7.2.2.21</ecNumber>
    </recommendedName>
</protein>
<keyword evidence="14" id="KW-0067">ATP-binding</keyword>
<dbReference type="CDD" id="cd02079">
    <property type="entry name" value="P-type_ATPase_HM"/>
    <property type="match status" value="1"/>
</dbReference>
<evidence type="ECO:0000256" key="2">
    <source>
        <dbReference type="ARBA" id="ARBA00006024"/>
    </source>
</evidence>
<comment type="subcellular location">
    <subcellularLocation>
        <location evidence="14">Cell membrane</location>
    </subcellularLocation>
    <subcellularLocation>
        <location evidence="1">Membrane</location>
        <topology evidence="1">Multi-pass membrane protein</topology>
    </subcellularLocation>
</comment>
<keyword evidence="3" id="KW-0813">Transport</keyword>
<evidence type="ECO:0000256" key="7">
    <source>
        <dbReference type="ARBA" id="ARBA00022723"/>
    </source>
</evidence>
<evidence type="ECO:0000256" key="3">
    <source>
        <dbReference type="ARBA" id="ARBA00022448"/>
    </source>
</evidence>
<evidence type="ECO:0000256" key="9">
    <source>
        <dbReference type="ARBA" id="ARBA00022989"/>
    </source>
</evidence>
<dbReference type="Pfam" id="PF00702">
    <property type="entry name" value="Hydrolase"/>
    <property type="match status" value="1"/>
</dbReference>
<dbReference type="Gene3D" id="2.70.150.10">
    <property type="entry name" value="Calcium-transporting ATPase, cytoplasmic transduction domain A"/>
    <property type="match status" value="1"/>
</dbReference>
<dbReference type="SFLD" id="SFLDG00002">
    <property type="entry name" value="C1.7:_P-type_atpase_like"/>
    <property type="match status" value="1"/>
</dbReference>
<sequence>MYLFIQHKNKLLVITAICIALAFVLDWRDETTWSNMFYLLATIVASMPILYKAIQASMHRTFSIELLVMIAVIGALFIQEYIEAAMVTFLFLLGDFLEARTLRKTRSSLQALLDLQPEEAIVLENNIEYKVPTEQVKVGQKIRIKPGGKVPVDGEVYDGSASIMEASITGESIPAVKTIGHHVYAGTIVEDGYIEMYATKVGEDTTYAKIINLVEEAQETKTKAERFLNRFASIYTPSIIVLAILVYLFTKEISIAITFLVIACPGALVIGAPVSTVVGIGNGAKHGALIKGGEVLDRLRKIDTLFFDKTGTLTKGKPEVTNITVYGSMDRQTLLQYVAIAEKRSEHHLGKTIVQQAKKEKIDISKDASIVTFVKGKGVKAVLSNKKLYIGNRKLMLKEDIQLPEEVLNDATTQEQIGSTVIFVAMDQKVVGMIAIVDQIREDAVSAIQQLRNSGVKNVMMLTGDNRHTAKMVANRLELDGFKAELLPEDKAEIIKQMQAKGHMIAMVGDGVNDAPAIARADIGLAMGEGGTDVAMETADIVLMADQLSQFAHAHSLAKVTIRNMKQNIAIAMLTVAFLLIGVLQGHIHLANGMFIHEASVLLVILNAMRLHHFRSNQKGNNPIFHFMKARRKQHAPIRM</sequence>
<keyword evidence="5" id="KW-0597">Phosphoprotein</keyword>
<dbReference type="InterPro" id="IPR036412">
    <property type="entry name" value="HAD-like_sf"/>
</dbReference>
<dbReference type="SUPFAM" id="SSF81653">
    <property type="entry name" value="Calcium ATPase, transduction domain A"/>
    <property type="match status" value="1"/>
</dbReference>
<keyword evidence="8" id="KW-1278">Translocase</keyword>
<dbReference type="PROSITE" id="PS00154">
    <property type="entry name" value="ATPASE_E1_E2"/>
    <property type="match status" value="1"/>
</dbReference>
<dbReference type="InterPro" id="IPR023298">
    <property type="entry name" value="ATPase_P-typ_TM_dom_sf"/>
</dbReference>
<dbReference type="InterPro" id="IPR018303">
    <property type="entry name" value="ATPase_P-typ_P_site"/>
</dbReference>
<name>A0ABV8VV45_9BACI</name>
<feature type="domain" description="P-type ATPase A" evidence="15">
    <location>
        <begin position="115"/>
        <end position="215"/>
    </location>
</feature>
<dbReference type="PANTHER" id="PTHR48085">
    <property type="entry name" value="CADMIUM/ZINC-TRANSPORTING ATPASE HMA2-RELATED"/>
    <property type="match status" value="1"/>
</dbReference>
<comment type="similarity">
    <text evidence="2 14">Belongs to the cation transport ATPase (P-type) (TC 3.A.3) family. Type IB subfamily.</text>
</comment>
<accession>A0ABV8VV45</accession>
<dbReference type="SFLD" id="SFLDF00027">
    <property type="entry name" value="p-type_atpase"/>
    <property type="match status" value="1"/>
</dbReference>
<dbReference type="InterPro" id="IPR008250">
    <property type="entry name" value="ATPase_P-typ_transduc_dom_A_sf"/>
</dbReference>
<evidence type="ECO:0000256" key="14">
    <source>
        <dbReference type="RuleBase" id="RU362081"/>
    </source>
</evidence>
<dbReference type="Proteomes" id="UP001595880">
    <property type="component" value="Unassembled WGS sequence"/>
</dbReference>
<keyword evidence="14" id="KW-0547">Nucleotide-binding</keyword>
<dbReference type="InterPro" id="IPR023214">
    <property type="entry name" value="HAD_sf"/>
</dbReference>
<evidence type="ECO:0000259" key="15">
    <source>
        <dbReference type="Pfam" id="PF00122"/>
    </source>
</evidence>
<evidence type="ECO:0000256" key="12">
    <source>
        <dbReference type="ARBA" id="ARBA00039103"/>
    </source>
</evidence>
<dbReference type="PRINTS" id="PR00941">
    <property type="entry name" value="CDATPASE"/>
</dbReference>
<evidence type="ECO:0000256" key="1">
    <source>
        <dbReference type="ARBA" id="ARBA00004141"/>
    </source>
</evidence>
<proteinExistence type="inferred from homology"/>
<comment type="caution">
    <text evidence="16">The sequence shown here is derived from an EMBL/GenBank/DDBJ whole genome shotgun (WGS) entry which is preliminary data.</text>
</comment>
<comment type="catalytic activity">
    <reaction evidence="13">
        <text>Cd(2+)(in) + ATP + H2O = Cd(2+)(out) + ADP + phosphate + H(+)</text>
        <dbReference type="Rhea" id="RHEA:12132"/>
        <dbReference type="ChEBI" id="CHEBI:15377"/>
        <dbReference type="ChEBI" id="CHEBI:15378"/>
        <dbReference type="ChEBI" id="CHEBI:30616"/>
        <dbReference type="ChEBI" id="CHEBI:43474"/>
        <dbReference type="ChEBI" id="CHEBI:48775"/>
        <dbReference type="ChEBI" id="CHEBI:456216"/>
        <dbReference type="EC" id="7.2.2.21"/>
    </reaction>
</comment>
<dbReference type="SFLD" id="SFLDS00003">
    <property type="entry name" value="Haloacid_Dehalogenase"/>
    <property type="match status" value="1"/>
</dbReference>
<gene>
    <name evidence="16" type="ORF">ACFOZ1_09515</name>
</gene>
<keyword evidence="9 14" id="KW-1133">Transmembrane helix</keyword>
<dbReference type="PANTHER" id="PTHR48085:SF5">
    <property type="entry name" value="CADMIUM_ZINC-TRANSPORTING ATPASE HMA4-RELATED"/>
    <property type="match status" value="1"/>
</dbReference>
<dbReference type="Gene3D" id="3.40.1110.10">
    <property type="entry name" value="Calcium-transporting ATPase, cytoplasmic domain N"/>
    <property type="match status" value="1"/>
</dbReference>
<keyword evidence="4" id="KW-0104">Cadmium</keyword>
<evidence type="ECO:0000313" key="17">
    <source>
        <dbReference type="Proteomes" id="UP001595880"/>
    </source>
</evidence>
<dbReference type="SUPFAM" id="SSF81665">
    <property type="entry name" value="Calcium ATPase, transmembrane domain M"/>
    <property type="match status" value="1"/>
</dbReference>
<dbReference type="EC" id="7.2.2.21" evidence="12"/>
<evidence type="ECO:0000256" key="6">
    <source>
        <dbReference type="ARBA" id="ARBA00022692"/>
    </source>
</evidence>
<dbReference type="NCBIfam" id="TIGR01494">
    <property type="entry name" value="ATPase_P-type"/>
    <property type="match status" value="1"/>
</dbReference>
<evidence type="ECO:0000256" key="10">
    <source>
        <dbReference type="ARBA" id="ARBA00023065"/>
    </source>
</evidence>
<dbReference type="SUPFAM" id="SSF56784">
    <property type="entry name" value="HAD-like"/>
    <property type="match status" value="1"/>
</dbReference>
<organism evidence="16 17">
    <name type="scientific">Gracilibacillus marinus</name>
    <dbReference type="NCBI Taxonomy" id="630535"/>
    <lineage>
        <taxon>Bacteria</taxon>
        <taxon>Bacillati</taxon>
        <taxon>Bacillota</taxon>
        <taxon>Bacilli</taxon>
        <taxon>Bacillales</taxon>
        <taxon>Bacillaceae</taxon>
        <taxon>Gracilibacillus</taxon>
    </lineage>
</organism>